<organism evidence="8 9">
    <name type="scientific">Metabacillus herbersteinensis</name>
    <dbReference type="NCBI Taxonomy" id="283816"/>
    <lineage>
        <taxon>Bacteria</taxon>
        <taxon>Bacillati</taxon>
        <taxon>Bacillota</taxon>
        <taxon>Bacilli</taxon>
        <taxon>Bacillales</taxon>
        <taxon>Bacillaceae</taxon>
        <taxon>Metabacillus</taxon>
    </lineage>
</organism>
<reference evidence="8 9" key="1">
    <citation type="submission" date="2024-09" db="EMBL/GenBank/DDBJ databases">
        <authorList>
            <person name="Sun Q."/>
            <person name="Mori K."/>
        </authorList>
    </citation>
    <scope>NUCLEOTIDE SEQUENCE [LARGE SCALE GENOMIC DNA]</scope>
    <source>
        <strain evidence="8 9">CCM 7228</strain>
    </source>
</reference>
<feature type="transmembrane region" description="Helical" evidence="6">
    <location>
        <begin position="73"/>
        <end position="94"/>
    </location>
</feature>
<dbReference type="PANTHER" id="PTHR12677:SF59">
    <property type="entry name" value="GOLGI APPARATUS MEMBRANE PROTEIN TVP38-RELATED"/>
    <property type="match status" value="1"/>
</dbReference>
<evidence type="ECO:0000259" key="7">
    <source>
        <dbReference type="Pfam" id="PF09335"/>
    </source>
</evidence>
<evidence type="ECO:0000256" key="1">
    <source>
        <dbReference type="ARBA" id="ARBA00004651"/>
    </source>
</evidence>
<dbReference type="InterPro" id="IPR032816">
    <property type="entry name" value="VTT_dom"/>
</dbReference>
<keyword evidence="9" id="KW-1185">Reference proteome</keyword>
<evidence type="ECO:0000313" key="9">
    <source>
        <dbReference type="Proteomes" id="UP001589854"/>
    </source>
</evidence>
<evidence type="ECO:0000256" key="2">
    <source>
        <dbReference type="ARBA" id="ARBA00022475"/>
    </source>
</evidence>
<feature type="transmembrane region" description="Helical" evidence="6">
    <location>
        <begin position="151"/>
        <end position="168"/>
    </location>
</feature>
<dbReference type="EMBL" id="JBHLVO010000035">
    <property type="protein sequence ID" value="MFC0274399.1"/>
    <property type="molecule type" value="Genomic_DNA"/>
</dbReference>
<dbReference type="InterPro" id="IPR015414">
    <property type="entry name" value="TMEM64"/>
</dbReference>
<evidence type="ECO:0000256" key="4">
    <source>
        <dbReference type="ARBA" id="ARBA00022989"/>
    </source>
</evidence>
<keyword evidence="3 6" id="KW-0812">Transmembrane</keyword>
<comment type="subcellular location">
    <subcellularLocation>
        <location evidence="1 6">Cell membrane</location>
        <topology evidence="1 6">Multi-pass membrane protein</topology>
    </subcellularLocation>
</comment>
<keyword evidence="2 6" id="KW-1003">Cell membrane</keyword>
<proteinExistence type="inferred from homology"/>
<feature type="transmembrane region" description="Helical" evidence="6">
    <location>
        <begin position="180"/>
        <end position="198"/>
    </location>
</feature>
<accession>A0ABV6GL67</accession>
<evidence type="ECO:0000256" key="3">
    <source>
        <dbReference type="ARBA" id="ARBA00022692"/>
    </source>
</evidence>
<evidence type="ECO:0000313" key="8">
    <source>
        <dbReference type="EMBL" id="MFC0274399.1"/>
    </source>
</evidence>
<dbReference type="RefSeq" id="WP_378938608.1">
    <property type="nucleotide sequence ID" value="NZ_JBHLVO010000035.1"/>
</dbReference>
<name>A0ABV6GL67_9BACI</name>
<comment type="caution">
    <text evidence="8">The sequence shown here is derived from an EMBL/GenBank/DDBJ whole genome shotgun (WGS) entry which is preliminary data.</text>
</comment>
<sequence>MRKGVFFLITYGAILFTVFYYRDFLLNWLNDSDFSQIPFMFFLSIVLSVVPIIPFSVFAGIMGVKYGIWIGSMINWFGSVGAAIIFFILARYFFINEFKQYVSRFKSFKKLNGIVSKNSFITVLFARIIYIVPPLVINIYSGLNSMSFKTYFFATAIGQVPAMIVYAYLGNQLFTSVQMFMQGLALYLGFILVVLLIYRRRIKGKSKVALEYPKGK</sequence>
<feature type="transmembrane region" description="Helical" evidence="6">
    <location>
        <begin position="114"/>
        <end position="139"/>
    </location>
</feature>
<evidence type="ECO:0000256" key="6">
    <source>
        <dbReference type="RuleBase" id="RU366058"/>
    </source>
</evidence>
<feature type="transmembrane region" description="Helical" evidence="6">
    <location>
        <begin position="5"/>
        <end position="21"/>
    </location>
</feature>
<comment type="similarity">
    <text evidence="6">Belongs to the TVP38/TMEM64 family.</text>
</comment>
<protein>
    <recommendedName>
        <fullName evidence="6">TVP38/TMEM64 family membrane protein</fullName>
    </recommendedName>
</protein>
<keyword evidence="4 6" id="KW-1133">Transmembrane helix</keyword>
<evidence type="ECO:0000256" key="5">
    <source>
        <dbReference type="ARBA" id="ARBA00023136"/>
    </source>
</evidence>
<feature type="domain" description="VTT" evidence="7">
    <location>
        <begin position="53"/>
        <end position="171"/>
    </location>
</feature>
<dbReference type="Proteomes" id="UP001589854">
    <property type="component" value="Unassembled WGS sequence"/>
</dbReference>
<keyword evidence="5 6" id="KW-0472">Membrane</keyword>
<dbReference type="PANTHER" id="PTHR12677">
    <property type="entry name" value="GOLGI APPARATUS MEMBRANE PROTEIN TVP38-RELATED"/>
    <property type="match status" value="1"/>
</dbReference>
<feature type="transmembrane region" description="Helical" evidence="6">
    <location>
        <begin position="41"/>
        <end position="61"/>
    </location>
</feature>
<gene>
    <name evidence="8" type="ORF">ACFFIX_23925</name>
</gene>
<dbReference type="Pfam" id="PF09335">
    <property type="entry name" value="VTT_dom"/>
    <property type="match status" value="1"/>
</dbReference>